<protein>
    <recommendedName>
        <fullName evidence="10">RING-type domain-containing protein</fullName>
    </recommendedName>
</protein>
<evidence type="ECO:0008006" key="10">
    <source>
        <dbReference type="Google" id="ProtNLM"/>
    </source>
</evidence>
<evidence type="ECO:0000313" key="9">
    <source>
        <dbReference type="Proteomes" id="UP001565368"/>
    </source>
</evidence>
<feature type="region of interest" description="Disordered" evidence="5">
    <location>
        <begin position="348"/>
        <end position="372"/>
    </location>
</feature>
<dbReference type="Proteomes" id="UP001565368">
    <property type="component" value="Unassembled WGS sequence"/>
</dbReference>
<keyword evidence="2 4" id="KW-0863">Zinc-finger</keyword>
<dbReference type="GeneID" id="95988225"/>
<dbReference type="CDD" id="cd23137">
    <property type="entry name" value="RING-HC_TRY3-like"/>
    <property type="match status" value="1"/>
</dbReference>
<dbReference type="InterPro" id="IPR004331">
    <property type="entry name" value="SPX_dom"/>
</dbReference>
<dbReference type="Gene3D" id="3.30.40.10">
    <property type="entry name" value="Zinc/RING finger domain, C3HC4 (zinc finger)"/>
    <property type="match status" value="1"/>
</dbReference>
<proteinExistence type="predicted"/>
<feature type="region of interest" description="Disordered" evidence="5">
    <location>
        <begin position="235"/>
        <end position="255"/>
    </location>
</feature>
<organism evidence="8 9">
    <name type="scientific">Vanrija albida</name>
    <dbReference type="NCBI Taxonomy" id="181172"/>
    <lineage>
        <taxon>Eukaryota</taxon>
        <taxon>Fungi</taxon>
        <taxon>Dikarya</taxon>
        <taxon>Basidiomycota</taxon>
        <taxon>Agaricomycotina</taxon>
        <taxon>Tremellomycetes</taxon>
        <taxon>Trichosporonales</taxon>
        <taxon>Trichosporonaceae</taxon>
        <taxon>Vanrija</taxon>
    </lineage>
</organism>
<dbReference type="PROSITE" id="PS50089">
    <property type="entry name" value="ZF_RING_2"/>
    <property type="match status" value="1"/>
</dbReference>
<name>A0ABR3Q047_9TREE</name>
<evidence type="ECO:0000259" key="7">
    <source>
        <dbReference type="PROSITE" id="PS51382"/>
    </source>
</evidence>
<evidence type="ECO:0000313" key="8">
    <source>
        <dbReference type="EMBL" id="KAL1407748.1"/>
    </source>
</evidence>
<dbReference type="PANTHER" id="PTHR23327:SF51">
    <property type="entry name" value="TRANSCRIPTIONAL REGULATOR OF YEAST FORM ADHERENCE 3"/>
    <property type="match status" value="1"/>
</dbReference>
<dbReference type="PANTHER" id="PTHR23327">
    <property type="entry name" value="RING FINGER PROTEIN 127"/>
    <property type="match status" value="1"/>
</dbReference>
<feature type="domain" description="RING-type" evidence="6">
    <location>
        <begin position="619"/>
        <end position="658"/>
    </location>
</feature>
<comment type="caution">
    <text evidence="8">The sequence shown here is derived from an EMBL/GenBank/DDBJ whole genome shotgun (WGS) entry which is preliminary data.</text>
</comment>
<keyword evidence="1" id="KW-0479">Metal-binding</keyword>
<reference evidence="8 9" key="1">
    <citation type="submission" date="2023-08" db="EMBL/GenBank/DDBJ databases">
        <title>Annotated Genome Sequence of Vanrija albida AlHP1.</title>
        <authorList>
            <person name="Herzog R."/>
        </authorList>
    </citation>
    <scope>NUCLEOTIDE SEQUENCE [LARGE SCALE GENOMIC DNA]</scope>
    <source>
        <strain evidence="8 9">AlHP1</strain>
    </source>
</reference>
<dbReference type="EMBL" id="JBBXJM010000005">
    <property type="protein sequence ID" value="KAL1407748.1"/>
    <property type="molecule type" value="Genomic_DNA"/>
</dbReference>
<evidence type="ECO:0000256" key="4">
    <source>
        <dbReference type="PROSITE-ProRule" id="PRU00175"/>
    </source>
</evidence>
<dbReference type="PROSITE" id="PS00518">
    <property type="entry name" value="ZF_RING_1"/>
    <property type="match status" value="1"/>
</dbReference>
<dbReference type="Pfam" id="PF13920">
    <property type="entry name" value="zf-C3HC4_3"/>
    <property type="match status" value="1"/>
</dbReference>
<dbReference type="InterPro" id="IPR001841">
    <property type="entry name" value="Znf_RING"/>
</dbReference>
<dbReference type="SUPFAM" id="SSF57850">
    <property type="entry name" value="RING/U-box"/>
    <property type="match status" value="1"/>
</dbReference>
<dbReference type="PROSITE" id="PS51382">
    <property type="entry name" value="SPX"/>
    <property type="match status" value="1"/>
</dbReference>
<evidence type="ECO:0000256" key="5">
    <source>
        <dbReference type="SAM" id="MobiDB-lite"/>
    </source>
</evidence>
<dbReference type="RefSeq" id="XP_069207692.1">
    <property type="nucleotide sequence ID" value="XM_069355621.1"/>
</dbReference>
<evidence type="ECO:0000256" key="1">
    <source>
        <dbReference type="ARBA" id="ARBA00022723"/>
    </source>
</evidence>
<dbReference type="InterPro" id="IPR013083">
    <property type="entry name" value="Znf_RING/FYVE/PHD"/>
</dbReference>
<dbReference type="Pfam" id="PF03105">
    <property type="entry name" value="SPX"/>
    <property type="match status" value="1"/>
</dbReference>
<evidence type="ECO:0000256" key="3">
    <source>
        <dbReference type="ARBA" id="ARBA00022833"/>
    </source>
</evidence>
<gene>
    <name evidence="8" type="ORF">Q8F55_007182</name>
</gene>
<dbReference type="InterPro" id="IPR017907">
    <property type="entry name" value="Znf_RING_CS"/>
</dbReference>
<feature type="domain" description="SPX" evidence="7">
    <location>
        <begin position="1"/>
        <end position="569"/>
    </location>
</feature>
<keyword evidence="9" id="KW-1185">Reference proteome</keyword>
<sequence>MKFGKEFQHLLEASDFPDDWKHSAIEYGKLKKLIKNVVAELEGMGLPPEVLHKLLVTEQGAAAATVAGAPAQPAAPAPAAIQELDDNDDMFEFEFESTSLSPEVGKTHKHSPKEVLLDPVFDDDGEDEEEVAGSVPNGGSLAPRKFRLRLVSDADGGGLGTTPPARPMSVTGMLRTMSESDTRIPTFNDEAAASPPTHRIIKRAEGVKAEYVLAGDEKNPVPQIRLHVAHLEVGSGANTPDRSDSTPLYTTDTDTDEESDAFAGLEEAMSPSTLKTPRAAGIPPSPTLKHMRAIASPIFALASGANLQDGMGKLSLGEAMGPSDVDVEVGGADTPVGPARATIHELASTESLTPSLAGPSTRGAPAESPPLSSSEREFIIPLHSDEAFFNVLTAALRSLSEFHKEQQEQFRKATAALCGMISASIQPGDGVMVLPTPLNSSPVDGLVKYEYHSAAPSQKDLYAWREIFSLWIESEIFESQAERDRGERSVDEAERRLKIFANEVVKRGLGDRRSIKGKRSRKAWDEFLRLNVLLLDLKRFQTANIDAARKILKKHDKRTALTASTGLSAFVRQTLSAHITADGNVTTWVFYNTSLPHVLLASLTDTLLPILPSLDDYACLICMSIAFKPIRLTCGHLFCVRCLVKMQQRSKENCPLCRAPSVLLADKSCLDTALMNFMKDWFPREVKAKQRENSDEIAKESVESAGMDHRCVVM</sequence>
<dbReference type="SMART" id="SM00184">
    <property type="entry name" value="RING"/>
    <property type="match status" value="1"/>
</dbReference>
<evidence type="ECO:0000256" key="2">
    <source>
        <dbReference type="ARBA" id="ARBA00022771"/>
    </source>
</evidence>
<keyword evidence="3" id="KW-0862">Zinc</keyword>
<accession>A0ABR3Q047</accession>
<evidence type="ECO:0000259" key="6">
    <source>
        <dbReference type="PROSITE" id="PS50089"/>
    </source>
</evidence>